<accession>A0A818UR19</accession>
<dbReference type="Proteomes" id="UP000663845">
    <property type="component" value="Unassembled WGS sequence"/>
</dbReference>
<dbReference type="GO" id="GO:0016020">
    <property type="term" value="C:membrane"/>
    <property type="evidence" value="ECO:0007669"/>
    <property type="project" value="UniProtKB-SubCell"/>
</dbReference>
<evidence type="ECO:0000313" key="8">
    <source>
        <dbReference type="EMBL" id="CAF1408555.1"/>
    </source>
</evidence>
<dbReference type="EMBL" id="CAJOAZ010000735">
    <property type="protein sequence ID" value="CAF3704808.1"/>
    <property type="molecule type" value="Genomic_DNA"/>
</dbReference>
<dbReference type="InterPro" id="IPR052954">
    <property type="entry name" value="GPCR-Ligand_Int"/>
</dbReference>
<reference evidence="11" key="1">
    <citation type="submission" date="2021-02" db="EMBL/GenBank/DDBJ databases">
        <authorList>
            <person name="Nowell W R."/>
        </authorList>
    </citation>
    <scope>NUCLEOTIDE SEQUENCE</scope>
</reference>
<dbReference type="EMBL" id="CAJNOE010001356">
    <property type="protein sequence ID" value="CAF1415708.1"/>
    <property type="molecule type" value="Genomic_DNA"/>
</dbReference>
<dbReference type="PANTHER" id="PTHR46641">
    <property type="entry name" value="FMRFAMIDE RECEPTOR-RELATED"/>
    <property type="match status" value="1"/>
</dbReference>
<dbReference type="PANTHER" id="PTHR46641:SF25">
    <property type="entry name" value="CNMAMIDE RECEPTOR-RELATED"/>
    <property type="match status" value="1"/>
</dbReference>
<evidence type="ECO:0000256" key="4">
    <source>
        <dbReference type="ARBA" id="ARBA00023136"/>
    </source>
</evidence>
<dbReference type="Proteomes" id="UP000663868">
    <property type="component" value="Unassembled WGS sequence"/>
</dbReference>
<feature type="compositionally biased region" description="Polar residues" evidence="5">
    <location>
        <begin position="371"/>
        <end position="383"/>
    </location>
</feature>
<dbReference type="Proteomes" id="UP000663860">
    <property type="component" value="Unassembled WGS sequence"/>
</dbReference>
<dbReference type="EMBL" id="CAJOBB010000529">
    <property type="protein sequence ID" value="CAF3699757.1"/>
    <property type="molecule type" value="Genomic_DNA"/>
</dbReference>
<dbReference type="InterPro" id="IPR017452">
    <property type="entry name" value="GPCR_Rhodpsn_7TM"/>
</dbReference>
<dbReference type="EMBL" id="CAJNOG010001099">
    <property type="protein sequence ID" value="CAF1408555.1"/>
    <property type="molecule type" value="Genomic_DNA"/>
</dbReference>
<organism evidence="11 12">
    <name type="scientific">Adineta steineri</name>
    <dbReference type="NCBI Taxonomy" id="433720"/>
    <lineage>
        <taxon>Eukaryota</taxon>
        <taxon>Metazoa</taxon>
        <taxon>Spiralia</taxon>
        <taxon>Gnathifera</taxon>
        <taxon>Rotifera</taxon>
        <taxon>Eurotatoria</taxon>
        <taxon>Bdelloidea</taxon>
        <taxon>Adinetida</taxon>
        <taxon>Adinetidae</taxon>
        <taxon>Adineta</taxon>
    </lineage>
</organism>
<keyword evidence="3 6" id="KW-1133">Transmembrane helix</keyword>
<feature type="transmembrane region" description="Helical" evidence="6">
    <location>
        <begin position="25"/>
        <end position="48"/>
    </location>
</feature>
<dbReference type="GO" id="GO:0004930">
    <property type="term" value="F:G protein-coupled receptor activity"/>
    <property type="evidence" value="ECO:0007669"/>
    <property type="project" value="InterPro"/>
</dbReference>
<evidence type="ECO:0000313" key="12">
    <source>
        <dbReference type="Proteomes" id="UP000663844"/>
    </source>
</evidence>
<evidence type="ECO:0000256" key="3">
    <source>
        <dbReference type="ARBA" id="ARBA00022989"/>
    </source>
</evidence>
<dbReference type="Gene3D" id="1.20.1070.10">
    <property type="entry name" value="Rhodopsin 7-helix transmembrane proteins"/>
    <property type="match status" value="1"/>
</dbReference>
<proteinExistence type="predicted"/>
<feature type="transmembrane region" description="Helical" evidence="6">
    <location>
        <begin position="87"/>
        <end position="106"/>
    </location>
</feature>
<feature type="region of interest" description="Disordered" evidence="5">
    <location>
        <begin position="363"/>
        <end position="383"/>
    </location>
</feature>
<feature type="transmembrane region" description="Helical" evidence="6">
    <location>
        <begin position="143"/>
        <end position="163"/>
    </location>
</feature>
<evidence type="ECO:0000259" key="7">
    <source>
        <dbReference type="PROSITE" id="PS50262"/>
    </source>
</evidence>
<comment type="subcellular location">
    <subcellularLocation>
        <location evidence="1">Membrane</location>
    </subcellularLocation>
</comment>
<keyword evidence="4 6" id="KW-0472">Membrane</keyword>
<dbReference type="SUPFAM" id="SSF81321">
    <property type="entry name" value="Family A G protein-coupled receptor-like"/>
    <property type="match status" value="1"/>
</dbReference>
<evidence type="ECO:0000256" key="6">
    <source>
        <dbReference type="SAM" id="Phobius"/>
    </source>
</evidence>
<evidence type="ECO:0000313" key="10">
    <source>
        <dbReference type="EMBL" id="CAF3699757.1"/>
    </source>
</evidence>
<evidence type="ECO:0000313" key="9">
    <source>
        <dbReference type="EMBL" id="CAF1415708.1"/>
    </source>
</evidence>
<feature type="transmembrane region" description="Helical" evidence="6">
    <location>
        <begin position="245"/>
        <end position="268"/>
    </location>
</feature>
<dbReference type="PROSITE" id="PS50262">
    <property type="entry name" value="G_PROTEIN_RECEP_F1_2"/>
    <property type="match status" value="1"/>
</dbReference>
<comment type="caution">
    <text evidence="11">The sequence shown here is derived from an EMBL/GenBank/DDBJ whole genome shotgun (WGS) entry which is preliminary data.</text>
</comment>
<evidence type="ECO:0000256" key="2">
    <source>
        <dbReference type="ARBA" id="ARBA00022692"/>
    </source>
</evidence>
<feature type="domain" description="G-protein coupled receptors family 1 profile" evidence="7">
    <location>
        <begin position="40"/>
        <end position="305"/>
    </location>
</feature>
<feature type="transmembrane region" description="Helical" evidence="6">
    <location>
        <begin position="288"/>
        <end position="307"/>
    </location>
</feature>
<dbReference type="Proteomes" id="UP000663844">
    <property type="component" value="Unassembled WGS sequence"/>
</dbReference>
<feature type="transmembrane region" description="Helical" evidence="6">
    <location>
        <begin position="60"/>
        <end position="81"/>
    </location>
</feature>
<name>A0A818UR19_9BILA</name>
<dbReference type="AlphaFoldDB" id="A0A818UR19"/>
<sequence length="383" mass="45169">MRNESNFSNDLLNGYHKCTFTNEILIRYVGTFIFFIGLLSTLLSICVFTRKPLRRKSCCFYFLILAISDSIHLTTMTIEYLPYSFQIDLIIIHSIICKSIIFLIYFSNHLSNAVLTLASIDRFVLIYYPSRSKRYCNIRKAKWLVLIVSIIIVICNGHIFYGYEIISIDVDETVQPYDCNIRDDNIFYANIFFFYDSYIESICFVLIPFIVMSICSILIIYQILESRQAVRFNSRLKKSRLRDKDIQLCCMLIGTSFTFLLLCLPAELNDIFNYIAHERSCLHWSRKIILMLMQQIHYAGHFYIYTLTGQIFRKHLYAFIFTRCRSNNIKKNIYSTEITEQRTIINTENINRLKTKFIPTSESMFGEDSSQKSYSDLRQLTQL</sequence>
<protein>
    <recommendedName>
        <fullName evidence="7">G-protein coupled receptors family 1 profile domain-containing protein</fullName>
    </recommendedName>
</protein>
<evidence type="ECO:0000313" key="11">
    <source>
        <dbReference type="EMBL" id="CAF3704808.1"/>
    </source>
</evidence>
<dbReference type="Pfam" id="PF00001">
    <property type="entry name" value="7tm_1"/>
    <property type="match status" value="1"/>
</dbReference>
<feature type="transmembrane region" description="Helical" evidence="6">
    <location>
        <begin position="198"/>
        <end position="224"/>
    </location>
</feature>
<dbReference type="InterPro" id="IPR000276">
    <property type="entry name" value="GPCR_Rhodpsn"/>
</dbReference>
<keyword evidence="2 6" id="KW-0812">Transmembrane</keyword>
<evidence type="ECO:0000256" key="1">
    <source>
        <dbReference type="ARBA" id="ARBA00004370"/>
    </source>
</evidence>
<evidence type="ECO:0000256" key="5">
    <source>
        <dbReference type="SAM" id="MobiDB-lite"/>
    </source>
</evidence>
<gene>
    <name evidence="9" type="ORF">IZO911_LOCUS40356</name>
    <name evidence="8" type="ORF">JYZ213_LOCUS38223</name>
    <name evidence="10" type="ORF">KXQ929_LOCUS10956</name>
    <name evidence="11" type="ORF">OXD698_LOCUS12537</name>
</gene>